<organism evidence="3">
    <name type="scientific">Athelia psychrophila</name>
    <dbReference type="NCBI Taxonomy" id="1759441"/>
    <lineage>
        <taxon>Eukaryota</taxon>
        <taxon>Fungi</taxon>
        <taxon>Dikarya</taxon>
        <taxon>Basidiomycota</taxon>
        <taxon>Agaricomycotina</taxon>
        <taxon>Agaricomycetes</taxon>
        <taxon>Agaricomycetidae</taxon>
        <taxon>Atheliales</taxon>
        <taxon>Atheliaceae</taxon>
        <taxon>Athelia</taxon>
    </lineage>
</organism>
<proteinExistence type="predicted"/>
<sequence length="196" mass="21468">MTMVQASSPILSSMPGSSFCDLASFTTCNDPDYLFQGLAVPGVDLESSRKFILDIALSKLELHKTRTDVAHAGYQKTRAAADAQKRDYEREEDQYNQAIAAYTYFQRVLDKPALDKGTSVVQVKAPPSHARTTSEVPQPSMVYYKSSKLLDFVRHLPSANTTTQQHEPGASTSPSSALNVEDPQTFFGLDPTALST</sequence>
<gene>
    <name evidence="3" type="ORF">FIBSPDRAFT_946519</name>
</gene>
<keyword evidence="1" id="KW-0175">Coiled coil</keyword>
<evidence type="ECO:0000256" key="1">
    <source>
        <dbReference type="SAM" id="Coils"/>
    </source>
</evidence>
<feature type="coiled-coil region" evidence="1">
    <location>
        <begin position="74"/>
        <end position="101"/>
    </location>
</feature>
<evidence type="ECO:0000313" key="3">
    <source>
        <dbReference type="EMBL" id="KZP29623.1"/>
    </source>
</evidence>
<reference evidence="3" key="1">
    <citation type="journal article" date="2016" name="Mol. Biol. Evol.">
        <title>Comparative Genomics of Early-Diverging Mushroom-Forming Fungi Provides Insights into the Origins of Lignocellulose Decay Capabilities.</title>
        <authorList>
            <person name="Nagy L.G."/>
            <person name="Riley R."/>
            <person name="Tritt A."/>
            <person name="Adam C."/>
            <person name="Daum C."/>
            <person name="Floudas D."/>
            <person name="Sun H."/>
            <person name="Yadav J.S."/>
            <person name="Pangilinan J."/>
            <person name="Larsson K.H."/>
            <person name="Matsuura K."/>
            <person name="Barry K."/>
            <person name="Labutti K."/>
            <person name="Kuo R."/>
            <person name="Ohm R.A."/>
            <person name="Bhattacharya S.S."/>
            <person name="Shirouzu T."/>
            <person name="Yoshinaga Y."/>
            <person name="Martin F.M."/>
            <person name="Grigoriev I.V."/>
            <person name="Hibbett D.S."/>
        </authorList>
    </citation>
    <scope>NUCLEOTIDE SEQUENCE [LARGE SCALE GENOMIC DNA]</scope>
    <source>
        <strain evidence="3">CBS 109695</strain>
    </source>
</reference>
<accession>A0A166SMK3</accession>
<dbReference type="EMBL" id="KV417497">
    <property type="protein sequence ID" value="KZP29623.1"/>
    <property type="molecule type" value="Genomic_DNA"/>
</dbReference>
<evidence type="ECO:0000256" key="2">
    <source>
        <dbReference type="SAM" id="MobiDB-lite"/>
    </source>
</evidence>
<dbReference type="AlphaFoldDB" id="A0A166SMK3"/>
<feature type="compositionally biased region" description="Polar residues" evidence="2">
    <location>
        <begin position="160"/>
        <end position="178"/>
    </location>
</feature>
<protein>
    <submittedName>
        <fullName evidence="3">Uncharacterized protein</fullName>
    </submittedName>
</protein>
<feature type="region of interest" description="Disordered" evidence="2">
    <location>
        <begin position="160"/>
        <end position="196"/>
    </location>
</feature>
<name>A0A166SMK3_9AGAM</name>